<feature type="region of interest" description="Disordered" evidence="1">
    <location>
        <begin position="274"/>
        <end position="294"/>
    </location>
</feature>
<comment type="caution">
    <text evidence="3">The sequence shown here is derived from an EMBL/GenBank/DDBJ whole genome shotgun (WGS) entry which is preliminary data.</text>
</comment>
<feature type="region of interest" description="Disordered" evidence="1">
    <location>
        <begin position="493"/>
        <end position="518"/>
    </location>
</feature>
<dbReference type="Proteomes" id="UP000322245">
    <property type="component" value="Unassembled WGS sequence"/>
</dbReference>
<evidence type="ECO:0000313" key="4">
    <source>
        <dbReference type="Proteomes" id="UP000322245"/>
    </source>
</evidence>
<evidence type="ECO:0000256" key="1">
    <source>
        <dbReference type="SAM" id="MobiDB-lite"/>
    </source>
</evidence>
<dbReference type="EMBL" id="NIDF01000012">
    <property type="protein sequence ID" value="TYJ57451.1"/>
    <property type="molecule type" value="Genomic_DNA"/>
</dbReference>
<feature type="signal peptide" evidence="2">
    <location>
        <begin position="1"/>
        <end position="28"/>
    </location>
</feature>
<evidence type="ECO:0000256" key="2">
    <source>
        <dbReference type="SAM" id="SignalP"/>
    </source>
</evidence>
<keyword evidence="4" id="KW-1185">Reference proteome</keyword>
<keyword evidence="2" id="KW-0732">Signal</keyword>
<feature type="compositionally biased region" description="Low complexity" evidence="1">
    <location>
        <begin position="280"/>
        <end position="294"/>
    </location>
</feature>
<name>A0A5D3B4H6_9TREE</name>
<protein>
    <recommendedName>
        <fullName evidence="5">Extracellular membrane protein CFEM domain-containing protein</fullName>
    </recommendedName>
</protein>
<feature type="chain" id="PRO_5022872804" description="Extracellular membrane protein CFEM domain-containing protein" evidence="2">
    <location>
        <begin position="29"/>
        <end position="544"/>
    </location>
</feature>
<evidence type="ECO:0008006" key="5">
    <source>
        <dbReference type="Google" id="ProtNLM"/>
    </source>
</evidence>
<sequence>MNMLKVKSGLIVPSLMLVLALLAEPAFGSDQRERGALHHARNLAGREEVGTAATAVSSASGGIASATISQVADSVVATSTGSSSSVIESSSVTVSQTSAVASVLASDSTVASLTSAPGSSASGTASEIALASSIVSLAQPVSNCTSPGGGCVIFITSIADCSNDTCACDLSYPAQVCAQCIASQEAVDSYNDYLESCEAGGLVEPESTVEVEVDDCETESGEETMVGSTTSLGDVSLTGSAITATMTNIENASAASGSASGSIALTSSGADSPIALETGNDSSDTNSSVTATNVSSDTSALDGVLALATDSLSDTDDDSVATSYSTISPNAAMTVSSSLGVVGPSATALSGQMSAAQTLSGAIFTQTSQNTSTTAALDSAHAFFSIDIDSSCSSDCESWQQLAQTCTDDTCVCSSEGVSAASNCSSCIGSSSSSNSSSQLASYASFTSNCTSSASQAGMSGSSGSGMAFGSLTTSASTNPFATGVSGITATPTTSGVNVAEANGGSTTTVMGGSGSTSEARKIGVSMGSVVSIVAVVGLMGSLI</sequence>
<organism evidence="3 4">
    <name type="scientific">Cryptococcus floricola</name>
    <dbReference type="NCBI Taxonomy" id="2591691"/>
    <lineage>
        <taxon>Eukaryota</taxon>
        <taxon>Fungi</taxon>
        <taxon>Dikarya</taxon>
        <taxon>Basidiomycota</taxon>
        <taxon>Agaricomycotina</taxon>
        <taxon>Tremellomycetes</taxon>
        <taxon>Tremellales</taxon>
        <taxon>Cryptococcaceae</taxon>
        <taxon>Cryptococcus</taxon>
    </lineage>
</organism>
<accession>A0A5D3B4H6</accession>
<proteinExistence type="predicted"/>
<dbReference type="AlphaFoldDB" id="A0A5D3B4H6"/>
<gene>
    <name evidence="3" type="ORF">B9479_001768</name>
</gene>
<reference evidence="3 4" key="1">
    <citation type="submission" date="2017-05" db="EMBL/GenBank/DDBJ databases">
        <title>The Genome Sequence of Tsuchiyaea wingfieldii DSM 27421.</title>
        <authorList>
            <person name="Cuomo C."/>
            <person name="Passer A."/>
            <person name="Billmyre B."/>
            <person name="Heitman J."/>
        </authorList>
    </citation>
    <scope>NUCLEOTIDE SEQUENCE [LARGE SCALE GENOMIC DNA]</scope>
    <source>
        <strain evidence="3 4">DSM 27421</strain>
    </source>
</reference>
<evidence type="ECO:0000313" key="3">
    <source>
        <dbReference type="EMBL" id="TYJ57451.1"/>
    </source>
</evidence>